<dbReference type="EMBL" id="JTCM02000050">
    <property type="protein sequence ID" value="NEU74795.1"/>
    <property type="molecule type" value="Genomic_DNA"/>
</dbReference>
<reference evidence="1 2" key="1">
    <citation type="journal article" date="2015" name="Genome Announc.">
        <title>Draft Genome Sequence of Cyanobacterium Hassallia byssoidea Strain VB512170, Isolated from Monuments in India.</title>
        <authorList>
            <person name="Singh D."/>
            <person name="Chandrababunaidu M.M."/>
            <person name="Panda A."/>
            <person name="Sen D."/>
            <person name="Bhattacharyya S."/>
            <person name="Adhikary S.P."/>
            <person name="Tripathy S."/>
        </authorList>
    </citation>
    <scope>NUCLEOTIDE SEQUENCE [LARGE SCALE GENOMIC DNA]</scope>
    <source>
        <strain evidence="1 2">VB512170</strain>
    </source>
</reference>
<name>A0A846HBP5_9CYAN</name>
<dbReference type="RefSeq" id="WP_039754348.1">
    <property type="nucleotide sequence ID" value="NZ_JTCM02000050.1"/>
</dbReference>
<dbReference type="Proteomes" id="UP000031549">
    <property type="component" value="Unassembled WGS sequence"/>
</dbReference>
<proteinExistence type="predicted"/>
<dbReference type="AlphaFoldDB" id="A0A846HBP5"/>
<gene>
    <name evidence="1" type="ORF">PI95_020105</name>
</gene>
<sequence length="67" mass="7740">MSTQEKARALMMRHYQLVKNRQQSMLERVGEELGLPAGEASHYWNPIQGKIDPTVRMTYDRSNATMS</sequence>
<protein>
    <submittedName>
        <fullName evidence="1">Uncharacterized protein</fullName>
    </submittedName>
</protein>
<keyword evidence="2" id="KW-1185">Reference proteome</keyword>
<evidence type="ECO:0000313" key="2">
    <source>
        <dbReference type="Proteomes" id="UP000031549"/>
    </source>
</evidence>
<accession>A0A846HBP5</accession>
<organism evidence="1 2">
    <name type="scientific">Hassallia byssoidea VB512170</name>
    <dbReference type="NCBI Taxonomy" id="1304833"/>
    <lineage>
        <taxon>Bacteria</taxon>
        <taxon>Bacillati</taxon>
        <taxon>Cyanobacteriota</taxon>
        <taxon>Cyanophyceae</taxon>
        <taxon>Nostocales</taxon>
        <taxon>Tolypothrichaceae</taxon>
        <taxon>Hassallia</taxon>
    </lineage>
</organism>
<comment type="caution">
    <text evidence="1">The sequence shown here is derived from an EMBL/GenBank/DDBJ whole genome shotgun (WGS) entry which is preliminary data.</text>
</comment>
<evidence type="ECO:0000313" key="1">
    <source>
        <dbReference type="EMBL" id="NEU74795.1"/>
    </source>
</evidence>